<evidence type="ECO:0000313" key="9">
    <source>
        <dbReference type="Proteomes" id="UP000414136"/>
    </source>
</evidence>
<feature type="transmembrane region" description="Helical" evidence="6">
    <location>
        <begin position="280"/>
        <end position="296"/>
    </location>
</feature>
<evidence type="ECO:0000256" key="1">
    <source>
        <dbReference type="ARBA" id="ARBA00004651"/>
    </source>
</evidence>
<dbReference type="AlphaFoldDB" id="A0A5E5AJL1"/>
<feature type="transmembrane region" description="Helical" evidence="6">
    <location>
        <begin position="194"/>
        <end position="215"/>
    </location>
</feature>
<feature type="transmembrane region" description="Helical" evidence="6">
    <location>
        <begin position="161"/>
        <end position="182"/>
    </location>
</feature>
<reference evidence="8 9" key="1">
    <citation type="submission" date="2019-08" db="EMBL/GenBank/DDBJ databases">
        <authorList>
            <person name="Peeters C."/>
        </authorList>
    </citation>
    <scope>NUCLEOTIDE SEQUENCE [LARGE SCALE GENOMIC DNA]</scope>
    <source>
        <strain evidence="8 9">LMG 31118</strain>
    </source>
</reference>
<keyword evidence="2" id="KW-1003">Cell membrane</keyword>
<dbReference type="InterPro" id="IPR000620">
    <property type="entry name" value="EamA_dom"/>
</dbReference>
<protein>
    <submittedName>
        <fullName evidence="8">Multidrug DMT transporter</fullName>
    </submittedName>
</protein>
<keyword evidence="3 6" id="KW-0812">Transmembrane</keyword>
<feature type="transmembrane region" description="Helical" evidence="6">
    <location>
        <begin position="78"/>
        <end position="97"/>
    </location>
</feature>
<dbReference type="Proteomes" id="UP000414136">
    <property type="component" value="Unassembled WGS sequence"/>
</dbReference>
<keyword evidence="4 6" id="KW-1133">Transmembrane helix</keyword>
<accession>A0A5E5AJL1</accession>
<dbReference type="EMBL" id="CABPSQ010000011">
    <property type="protein sequence ID" value="VVE72992.1"/>
    <property type="molecule type" value="Genomic_DNA"/>
</dbReference>
<evidence type="ECO:0000256" key="2">
    <source>
        <dbReference type="ARBA" id="ARBA00022475"/>
    </source>
</evidence>
<evidence type="ECO:0000256" key="4">
    <source>
        <dbReference type="ARBA" id="ARBA00022989"/>
    </source>
</evidence>
<sequence>MALPLSNLWEFVMGYFLYPLGAMLLWAGNVIVSKLSATTIAPSAITFYRLVLALVVMTPFVIRPLARNWHHVRPQLAKLAFLGFLSMSFYQSLSYLAAHSTTATNMAIVTALAPLLTLLWSVVLLREPPTLGMLVGGLLSLAGLVYLIGQGHPSTLLDGGVHLGDILMLIASASYGLYSVLLRRWHVAVPPAQSTYVQAWAALVTMIPMLALVPAGQAQLNAATVPLVLYAGLGASIVLPILWIQGIRHLGPNRCSMFINVLPVMTAAIAVVLLGEQLHTFHVIGGGVALVGVFIAQRWQRPLPGYGDVVDDSDEVPA</sequence>
<dbReference type="InterPro" id="IPR037185">
    <property type="entry name" value="EmrE-like"/>
</dbReference>
<keyword evidence="9" id="KW-1185">Reference proteome</keyword>
<name>A0A5E5AJL1_9BURK</name>
<keyword evidence="5 6" id="KW-0472">Membrane</keyword>
<evidence type="ECO:0000259" key="7">
    <source>
        <dbReference type="Pfam" id="PF00892"/>
    </source>
</evidence>
<comment type="subcellular location">
    <subcellularLocation>
        <location evidence="1">Cell membrane</location>
        <topology evidence="1">Multi-pass membrane protein</topology>
    </subcellularLocation>
</comment>
<organism evidence="8 9">
    <name type="scientific">Pandoraea captiosa</name>
    <dbReference type="NCBI Taxonomy" id="2508302"/>
    <lineage>
        <taxon>Bacteria</taxon>
        <taxon>Pseudomonadati</taxon>
        <taxon>Pseudomonadota</taxon>
        <taxon>Betaproteobacteria</taxon>
        <taxon>Burkholderiales</taxon>
        <taxon>Burkholderiaceae</taxon>
        <taxon>Pandoraea</taxon>
    </lineage>
</organism>
<proteinExistence type="predicted"/>
<evidence type="ECO:0000256" key="5">
    <source>
        <dbReference type="ARBA" id="ARBA00023136"/>
    </source>
</evidence>
<dbReference type="SUPFAM" id="SSF103481">
    <property type="entry name" value="Multidrug resistance efflux transporter EmrE"/>
    <property type="match status" value="2"/>
</dbReference>
<evidence type="ECO:0000256" key="3">
    <source>
        <dbReference type="ARBA" id="ARBA00022692"/>
    </source>
</evidence>
<feature type="transmembrane region" description="Helical" evidence="6">
    <location>
        <begin position="257"/>
        <end position="274"/>
    </location>
</feature>
<feature type="domain" description="EamA" evidence="7">
    <location>
        <begin position="17"/>
        <end position="147"/>
    </location>
</feature>
<dbReference type="GO" id="GO:0005886">
    <property type="term" value="C:plasma membrane"/>
    <property type="evidence" value="ECO:0007669"/>
    <property type="project" value="UniProtKB-SubCell"/>
</dbReference>
<feature type="transmembrane region" description="Helical" evidence="6">
    <location>
        <begin position="131"/>
        <end position="149"/>
    </location>
</feature>
<evidence type="ECO:0000313" key="8">
    <source>
        <dbReference type="EMBL" id="VVE72992.1"/>
    </source>
</evidence>
<evidence type="ECO:0000256" key="6">
    <source>
        <dbReference type="SAM" id="Phobius"/>
    </source>
</evidence>
<gene>
    <name evidence="8" type="ORF">PCA31118_04378</name>
</gene>
<dbReference type="PANTHER" id="PTHR42920:SF11">
    <property type="entry name" value="INNER MEMBRANE PROTEIN YTFF"/>
    <property type="match status" value="1"/>
</dbReference>
<feature type="domain" description="EamA" evidence="7">
    <location>
        <begin position="163"/>
        <end position="295"/>
    </location>
</feature>
<dbReference type="InterPro" id="IPR051258">
    <property type="entry name" value="Diverse_Substrate_Transporter"/>
</dbReference>
<dbReference type="Pfam" id="PF00892">
    <property type="entry name" value="EamA"/>
    <property type="match status" value="2"/>
</dbReference>
<feature type="transmembrane region" description="Helical" evidence="6">
    <location>
        <begin position="7"/>
        <end position="27"/>
    </location>
</feature>
<feature type="transmembrane region" description="Helical" evidence="6">
    <location>
        <begin position="103"/>
        <end position="124"/>
    </location>
</feature>
<feature type="transmembrane region" description="Helical" evidence="6">
    <location>
        <begin position="227"/>
        <end position="245"/>
    </location>
</feature>
<feature type="transmembrane region" description="Helical" evidence="6">
    <location>
        <begin position="47"/>
        <end position="66"/>
    </location>
</feature>
<dbReference type="PANTHER" id="PTHR42920">
    <property type="entry name" value="OS03G0707200 PROTEIN-RELATED"/>
    <property type="match status" value="1"/>
</dbReference>